<comment type="caution">
    <text evidence="10">The sequence shown here is derived from an EMBL/GenBank/DDBJ whole genome shotgun (WGS) entry which is preliminary data.</text>
</comment>
<evidence type="ECO:0000256" key="6">
    <source>
        <dbReference type="PROSITE-ProRule" id="PRU00169"/>
    </source>
</evidence>
<accession>A0ABS8YDG1</accession>
<dbReference type="PROSITE" id="PS51755">
    <property type="entry name" value="OMPR_PHOB"/>
    <property type="match status" value="1"/>
</dbReference>
<keyword evidence="4 7" id="KW-0238">DNA-binding</keyword>
<feature type="modified residue" description="4-aspartylphosphate" evidence="6">
    <location>
        <position position="53"/>
    </location>
</feature>
<dbReference type="InterPro" id="IPR001867">
    <property type="entry name" value="OmpR/PhoB-type_DNA-bd"/>
</dbReference>
<evidence type="ECO:0000256" key="4">
    <source>
        <dbReference type="ARBA" id="ARBA00023125"/>
    </source>
</evidence>
<evidence type="ECO:0000256" key="1">
    <source>
        <dbReference type="ARBA" id="ARBA00022553"/>
    </source>
</evidence>
<evidence type="ECO:0000313" key="10">
    <source>
        <dbReference type="EMBL" id="MCE5170058.1"/>
    </source>
</evidence>
<evidence type="ECO:0000256" key="7">
    <source>
        <dbReference type="PROSITE-ProRule" id="PRU01091"/>
    </source>
</evidence>
<dbReference type="InterPro" id="IPR011006">
    <property type="entry name" value="CheY-like_superfamily"/>
</dbReference>
<dbReference type="PROSITE" id="PS50110">
    <property type="entry name" value="RESPONSE_REGULATORY"/>
    <property type="match status" value="1"/>
</dbReference>
<evidence type="ECO:0000259" key="9">
    <source>
        <dbReference type="PROSITE" id="PS51755"/>
    </source>
</evidence>
<dbReference type="SUPFAM" id="SSF52172">
    <property type="entry name" value="CheY-like"/>
    <property type="match status" value="1"/>
</dbReference>
<dbReference type="CDD" id="cd00383">
    <property type="entry name" value="trans_reg_C"/>
    <property type="match status" value="1"/>
</dbReference>
<organism evidence="10 11">
    <name type="scientific">Paenibacillus profundus</name>
    <dbReference type="NCBI Taxonomy" id="1173085"/>
    <lineage>
        <taxon>Bacteria</taxon>
        <taxon>Bacillati</taxon>
        <taxon>Bacillota</taxon>
        <taxon>Bacilli</taxon>
        <taxon>Bacillales</taxon>
        <taxon>Paenibacillaceae</taxon>
        <taxon>Paenibacillus</taxon>
    </lineage>
</organism>
<feature type="DNA-binding region" description="OmpR/PhoB-type" evidence="7">
    <location>
        <begin position="130"/>
        <end position="228"/>
    </location>
</feature>
<keyword evidence="3" id="KW-0805">Transcription regulation</keyword>
<feature type="domain" description="Response regulatory" evidence="8">
    <location>
        <begin position="4"/>
        <end position="118"/>
    </location>
</feature>
<gene>
    <name evidence="10" type="ORF">LQV63_12130</name>
</gene>
<dbReference type="Proteomes" id="UP001199916">
    <property type="component" value="Unassembled WGS sequence"/>
</dbReference>
<keyword evidence="11" id="KW-1185">Reference proteome</keyword>
<dbReference type="InterPro" id="IPR036388">
    <property type="entry name" value="WH-like_DNA-bd_sf"/>
</dbReference>
<dbReference type="SMART" id="SM00448">
    <property type="entry name" value="REC"/>
    <property type="match status" value="1"/>
</dbReference>
<dbReference type="PANTHER" id="PTHR48111:SF22">
    <property type="entry name" value="REGULATOR OF RPOS"/>
    <property type="match status" value="1"/>
</dbReference>
<protein>
    <submittedName>
        <fullName evidence="10">Response regulator transcription factor</fullName>
    </submittedName>
</protein>
<dbReference type="Pfam" id="PF00486">
    <property type="entry name" value="Trans_reg_C"/>
    <property type="match status" value="1"/>
</dbReference>
<dbReference type="PANTHER" id="PTHR48111">
    <property type="entry name" value="REGULATOR OF RPOS"/>
    <property type="match status" value="1"/>
</dbReference>
<dbReference type="EMBL" id="JAJNBZ010000007">
    <property type="protein sequence ID" value="MCE5170058.1"/>
    <property type="molecule type" value="Genomic_DNA"/>
</dbReference>
<feature type="domain" description="OmpR/PhoB-type" evidence="9">
    <location>
        <begin position="130"/>
        <end position="228"/>
    </location>
</feature>
<dbReference type="SMART" id="SM00862">
    <property type="entry name" value="Trans_reg_C"/>
    <property type="match status" value="1"/>
</dbReference>
<evidence type="ECO:0000259" key="8">
    <source>
        <dbReference type="PROSITE" id="PS50110"/>
    </source>
</evidence>
<evidence type="ECO:0000256" key="2">
    <source>
        <dbReference type="ARBA" id="ARBA00023012"/>
    </source>
</evidence>
<dbReference type="Gene3D" id="6.10.250.690">
    <property type="match status" value="1"/>
</dbReference>
<dbReference type="Pfam" id="PF00072">
    <property type="entry name" value="Response_reg"/>
    <property type="match status" value="1"/>
</dbReference>
<keyword evidence="5" id="KW-0804">Transcription</keyword>
<dbReference type="Gene3D" id="1.10.10.10">
    <property type="entry name" value="Winged helix-like DNA-binding domain superfamily/Winged helix DNA-binding domain"/>
    <property type="match status" value="1"/>
</dbReference>
<keyword evidence="1 6" id="KW-0597">Phosphoprotein</keyword>
<dbReference type="InterPro" id="IPR039420">
    <property type="entry name" value="WalR-like"/>
</dbReference>
<evidence type="ECO:0000313" key="11">
    <source>
        <dbReference type="Proteomes" id="UP001199916"/>
    </source>
</evidence>
<name>A0ABS8YDG1_9BACL</name>
<dbReference type="Gene3D" id="3.40.50.2300">
    <property type="match status" value="1"/>
</dbReference>
<proteinExistence type="predicted"/>
<keyword evidence="2" id="KW-0902">Two-component regulatory system</keyword>
<dbReference type="InterPro" id="IPR001789">
    <property type="entry name" value="Sig_transdc_resp-reg_receiver"/>
</dbReference>
<reference evidence="10 11" key="1">
    <citation type="submission" date="2021-11" db="EMBL/GenBank/DDBJ databases">
        <title>Draft genome sequence of Paenibacillus profundus YoMME, a new Gram-positive bacteria with exoelectrogenic properties.</title>
        <authorList>
            <person name="Hubenova Y."/>
            <person name="Hubenova E."/>
            <person name="Manasiev Y."/>
            <person name="Peykov S."/>
            <person name="Mitov M."/>
        </authorList>
    </citation>
    <scope>NUCLEOTIDE SEQUENCE [LARGE SCALE GENOMIC DNA]</scope>
    <source>
        <strain evidence="10 11">YoMME</strain>
    </source>
</reference>
<evidence type="ECO:0000256" key="5">
    <source>
        <dbReference type="ARBA" id="ARBA00023163"/>
    </source>
</evidence>
<evidence type="ECO:0000256" key="3">
    <source>
        <dbReference type="ARBA" id="ARBA00023015"/>
    </source>
</evidence>
<sequence length="231" mass="26946">MEKDVLIIEDEEKISRLLQLELSHEGYHVELAENGREGLQKALSKAWDLIILDIMLPELNGIEVLRRLRKIDTCTPIIILTARNTTPEKVSGLDQGANDYITKPFEIEELLARIRACFRSRSDESANDDNDELRVDNLIVNKKTREVIREGLKMELTPKEYDLLIYLMEHKNQVLDREKIINEVWGYDFVGDTNVIDVYVRYIRKKIDNPFKVKLIQTIRGIGYSMREEEA</sequence>
<dbReference type="RefSeq" id="WP_233696895.1">
    <property type="nucleotide sequence ID" value="NZ_JAJNBZ010000007.1"/>
</dbReference>